<dbReference type="Pfam" id="PF00109">
    <property type="entry name" value="ketoacyl-synt"/>
    <property type="match status" value="1"/>
</dbReference>
<dbReference type="InterPro" id="IPR050091">
    <property type="entry name" value="PKS_NRPS_Biosynth_Enz"/>
</dbReference>
<dbReference type="SUPFAM" id="SSF56801">
    <property type="entry name" value="Acetyl-CoA synthetase-like"/>
    <property type="match status" value="1"/>
</dbReference>
<reference evidence="9" key="1">
    <citation type="submission" date="2023-06" db="EMBL/GenBank/DDBJ databases">
        <authorList>
            <person name="Jiang Y."/>
            <person name="Liu Q."/>
        </authorList>
    </citation>
    <scope>NUCLEOTIDE SEQUENCE</scope>
    <source>
        <strain evidence="9">CGMCC 1.12089</strain>
    </source>
</reference>
<dbReference type="InterPro" id="IPR015424">
    <property type="entry name" value="PyrdxlP-dep_Trfase"/>
</dbReference>
<name>A0ABT7N5L7_9BURK</name>
<evidence type="ECO:0000259" key="8">
    <source>
        <dbReference type="PROSITE" id="PS52004"/>
    </source>
</evidence>
<dbReference type="InterPro" id="IPR020841">
    <property type="entry name" value="PKS_Beta-ketoAc_synthase_dom"/>
</dbReference>
<dbReference type="EMBL" id="JASZYV010000001">
    <property type="protein sequence ID" value="MDM0043202.1"/>
    <property type="molecule type" value="Genomic_DNA"/>
</dbReference>
<dbReference type="Pfam" id="PF00698">
    <property type="entry name" value="Acyl_transf_1"/>
    <property type="match status" value="1"/>
</dbReference>
<evidence type="ECO:0000313" key="10">
    <source>
        <dbReference type="Proteomes" id="UP001174908"/>
    </source>
</evidence>
<dbReference type="Gene3D" id="3.40.50.980">
    <property type="match status" value="2"/>
</dbReference>
<dbReference type="Gene3D" id="1.10.1200.10">
    <property type="entry name" value="ACP-like"/>
    <property type="match status" value="2"/>
</dbReference>
<dbReference type="InterPro" id="IPR015421">
    <property type="entry name" value="PyrdxlP-dep_Trfase_major"/>
</dbReference>
<dbReference type="PROSITE" id="PS00012">
    <property type="entry name" value="PHOSPHOPANTETHEINE"/>
    <property type="match status" value="1"/>
</dbReference>
<dbReference type="InterPro" id="IPR025110">
    <property type="entry name" value="AMP-bd_C"/>
</dbReference>
<dbReference type="Pfam" id="PF00550">
    <property type="entry name" value="PP-binding"/>
    <property type="match status" value="2"/>
</dbReference>
<dbReference type="PROSITE" id="PS00606">
    <property type="entry name" value="KS3_1"/>
    <property type="match status" value="1"/>
</dbReference>
<dbReference type="InterPro" id="IPR014031">
    <property type="entry name" value="Ketoacyl_synth_C"/>
</dbReference>
<evidence type="ECO:0000256" key="5">
    <source>
        <dbReference type="ARBA" id="ARBA00022898"/>
    </source>
</evidence>
<dbReference type="InterPro" id="IPR016035">
    <property type="entry name" value="Acyl_Trfase/lysoPLipase"/>
</dbReference>
<dbReference type="Pfam" id="PF02801">
    <property type="entry name" value="Ketoacyl-synt_C"/>
    <property type="match status" value="1"/>
</dbReference>
<feature type="domain" description="Ketosynthase family 3 (KS3)" evidence="8">
    <location>
        <begin position="831"/>
        <end position="1257"/>
    </location>
</feature>
<dbReference type="InterPro" id="IPR049704">
    <property type="entry name" value="Aminotrans_3_PPA_site"/>
</dbReference>
<dbReference type="CDD" id="cd00833">
    <property type="entry name" value="PKS"/>
    <property type="match status" value="1"/>
</dbReference>
<dbReference type="InterPro" id="IPR010071">
    <property type="entry name" value="AA_adenyl_dom"/>
</dbReference>
<dbReference type="InterPro" id="IPR045851">
    <property type="entry name" value="AMP-bd_C_sf"/>
</dbReference>
<dbReference type="Gene3D" id="2.30.38.10">
    <property type="entry name" value="Luciferase, Domain 3"/>
    <property type="match status" value="1"/>
</dbReference>
<dbReference type="Gene3D" id="3.30.300.30">
    <property type="match status" value="1"/>
</dbReference>
<evidence type="ECO:0000256" key="6">
    <source>
        <dbReference type="SAM" id="MobiDB-lite"/>
    </source>
</evidence>
<accession>A0ABT7N5L7</accession>
<dbReference type="Gene3D" id="3.90.1150.10">
    <property type="entry name" value="Aspartate Aminotransferase, domain 1"/>
    <property type="match status" value="1"/>
</dbReference>
<organism evidence="9 10">
    <name type="scientific">Variovorax dokdonensis</name>
    <dbReference type="NCBI Taxonomy" id="344883"/>
    <lineage>
        <taxon>Bacteria</taxon>
        <taxon>Pseudomonadati</taxon>
        <taxon>Pseudomonadota</taxon>
        <taxon>Betaproteobacteria</taxon>
        <taxon>Burkholderiales</taxon>
        <taxon>Comamonadaceae</taxon>
        <taxon>Variovorax</taxon>
    </lineage>
</organism>
<dbReference type="PANTHER" id="PTHR43775">
    <property type="entry name" value="FATTY ACID SYNTHASE"/>
    <property type="match status" value="1"/>
</dbReference>
<dbReference type="NCBIfam" id="TIGR01733">
    <property type="entry name" value="AA-adenyl-dom"/>
    <property type="match status" value="1"/>
</dbReference>
<evidence type="ECO:0000256" key="3">
    <source>
        <dbReference type="ARBA" id="ARBA00022553"/>
    </source>
</evidence>
<dbReference type="InterPro" id="IPR036736">
    <property type="entry name" value="ACP-like_sf"/>
</dbReference>
<dbReference type="SMART" id="SM00827">
    <property type="entry name" value="PKS_AT"/>
    <property type="match status" value="1"/>
</dbReference>
<comment type="cofactor">
    <cofactor evidence="1">
        <name>pyridoxal 5'-phosphate</name>
        <dbReference type="ChEBI" id="CHEBI:597326"/>
    </cofactor>
</comment>
<dbReference type="InterPro" id="IPR006162">
    <property type="entry name" value="Ppantetheine_attach_site"/>
</dbReference>
<dbReference type="InterPro" id="IPR018201">
    <property type="entry name" value="Ketoacyl_synth_AS"/>
</dbReference>
<feature type="region of interest" description="Disordered" evidence="6">
    <location>
        <begin position="1711"/>
        <end position="1737"/>
    </location>
</feature>
<dbReference type="Gene3D" id="3.40.47.10">
    <property type="match status" value="1"/>
</dbReference>
<dbReference type="Pfam" id="PF16197">
    <property type="entry name" value="KAsynt_C_assoc"/>
    <property type="match status" value="1"/>
</dbReference>
<dbReference type="SUPFAM" id="SSF53901">
    <property type="entry name" value="Thiolase-like"/>
    <property type="match status" value="1"/>
</dbReference>
<dbReference type="Gene3D" id="3.30.70.3290">
    <property type="match status" value="1"/>
</dbReference>
<dbReference type="PROSITE" id="PS50075">
    <property type="entry name" value="CARRIER"/>
    <property type="match status" value="2"/>
</dbReference>
<keyword evidence="4" id="KW-0808">Transferase</keyword>
<dbReference type="Gene3D" id="3.40.640.10">
    <property type="entry name" value="Type I PLP-dependent aspartate aminotransferase-like (Major domain)"/>
    <property type="match status" value="1"/>
</dbReference>
<evidence type="ECO:0000256" key="2">
    <source>
        <dbReference type="ARBA" id="ARBA00022450"/>
    </source>
</evidence>
<dbReference type="SMART" id="SM00823">
    <property type="entry name" value="PKS_PP"/>
    <property type="match status" value="2"/>
</dbReference>
<dbReference type="Pfam" id="PF00202">
    <property type="entry name" value="Aminotran_3"/>
    <property type="match status" value="1"/>
</dbReference>
<dbReference type="PROSITE" id="PS52004">
    <property type="entry name" value="KS3_2"/>
    <property type="match status" value="1"/>
</dbReference>
<dbReference type="Pfam" id="PF00501">
    <property type="entry name" value="AMP-binding"/>
    <property type="match status" value="1"/>
</dbReference>
<gene>
    <name evidence="9" type="ORF">QTH91_01785</name>
</gene>
<dbReference type="PROSITE" id="PS00600">
    <property type="entry name" value="AA_TRANSFER_CLASS_3"/>
    <property type="match status" value="1"/>
</dbReference>
<evidence type="ECO:0000313" key="9">
    <source>
        <dbReference type="EMBL" id="MDM0043202.1"/>
    </source>
</evidence>
<comment type="caution">
    <text evidence="9">The sequence shown here is derived from an EMBL/GenBank/DDBJ whole genome shotgun (WGS) entry which is preliminary data.</text>
</comment>
<dbReference type="InterPro" id="IPR000873">
    <property type="entry name" value="AMP-dep_synth/lig_dom"/>
</dbReference>
<dbReference type="CDD" id="cd12117">
    <property type="entry name" value="A_NRPS_Srf_like"/>
    <property type="match status" value="1"/>
</dbReference>
<dbReference type="InterPro" id="IPR001227">
    <property type="entry name" value="Ac_transferase_dom_sf"/>
</dbReference>
<dbReference type="RefSeq" id="WP_286658323.1">
    <property type="nucleotide sequence ID" value="NZ_JASZYV010000001.1"/>
</dbReference>
<dbReference type="InterPro" id="IPR009081">
    <property type="entry name" value="PP-bd_ACP"/>
</dbReference>
<dbReference type="SUPFAM" id="SSF47336">
    <property type="entry name" value="ACP-like"/>
    <property type="match status" value="2"/>
</dbReference>
<dbReference type="Pfam" id="PF13193">
    <property type="entry name" value="AMP-binding_C"/>
    <property type="match status" value="1"/>
</dbReference>
<dbReference type="SMART" id="SM00825">
    <property type="entry name" value="PKS_KS"/>
    <property type="match status" value="1"/>
</dbReference>
<dbReference type="SUPFAM" id="SSF53383">
    <property type="entry name" value="PLP-dependent transferases"/>
    <property type="match status" value="1"/>
</dbReference>
<dbReference type="InterPro" id="IPR015422">
    <property type="entry name" value="PyrdxlP-dep_Trfase_small"/>
</dbReference>
<evidence type="ECO:0000259" key="7">
    <source>
        <dbReference type="PROSITE" id="PS50075"/>
    </source>
</evidence>
<keyword evidence="2" id="KW-0596">Phosphopantetheine</keyword>
<dbReference type="InterPro" id="IPR032821">
    <property type="entry name" value="PKS_assoc"/>
</dbReference>
<dbReference type="SUPFAM" id="SSF52151">
    <property type="entry name" value="FabD/lysophospholipase-like"/>
    <property type="match status" value="1"/>
</dbReference>
<dbReference type="InterPro" id="IPR020806">
    <property type="entry name" value="PKS_PP-bd"/>
</dbReference>
<proteinExistence type="predicted"/>
<evidence type="ECO:0000256" key="4">
    <source>
        <dbReference type="ARBA" id="ARBA00022679"/>
    </source>
</evidence>
<dbReference type="InterPro" id="IPR014043">
    <property type="entry name" value="Acyl_transferase_dom"/>
</dbReference>
<dbReference type="InterPro" id="IPR016036">
    <property type="entry name" value="Malonyl_transacylase_ACP-bd"/>
</dbReference>
<dbReference type="InterPro" id="IPR020845">
    <property type="entry name" value="AMP-binding_CS"/>
</dbReference>
<feature type="compositionally biased region" description="Pro residues" evidence="6">
    <location>
        <begin position="1716"/>
        <end position="1726"/>
    </location>
</feature>
<dbReference type="InterPro" id="IPR014030">
    <property type="entry name" value="Ketoacyl_synth_N"/>
</dbReference>
<feature type="domain" description="Carrier" evidence="7">
    <location>
        <begin position="1739"/>
        <end position="1814"/>
    </location>
</feature>
<feature type="region of interest" description="Disordered" evidence="6">
    <location>
        <begin position="705"/>
        <end position="727"/>
    </location>
</feature>
<keyword evidence="10" id="KW-1185">Reference proteome</keyword>
<keyword evidence="5" id="KW-0663">Pyridoxal phosphate</keyword>
<dbReference type="InterPro" id="IPR016039">
    <property type="entry name" value="Thiolase-like"/>
</dbReference>
<keyword evidence="3" id="KW-0597">Phosphoprotein</keyword>
<dbReference type="Gene3D" id="3.40.366.10">
    <property type="entry name" value="Malonyl-Coenzyme A Acyl Carrier Protein, domain 2"/>
    <property type="match status" value="1"/>
</dbReference>
<dbReference type="Proteomes" id="UP001174908">
    <property type="component" value="Unassembled WGS sequence"/>
</dbReference>
<evidence type="ECO:0000256" key="1">
    <source>
        <dbReference type="ARBA" id="ARBA00001933"/>
    </source>
</evidence>
<dbReference type="SUPFAM" id="SSF55048">
    <property type="entry name" value="Probable ACP-binding domain of malonyl-CoA ACP transacylase"/>
    <property type="match status" value="1"/>
</dbReference>
<sequence length="2446" mass="261472">MNPMVGPVGADIDGGAAIWALLPAKNAAEPVDAAVHRLPTARPCAWADAATMAGWLPDAWHAAAWAWLRHRWLSDTRWLECGPAAGPSFGTFEAAGALPKSHDWIAAIDAARRAAQPAAEHIDDLHWQGVPTGVGQASVGPDGQRPRLGTDADGLFLYDPLGRIDAAMAVSWLAAIDEVAAQLRDMPHADLSALASLTTADRLRQLEQFNAPLPALDETATVHGVFSQMVRQHADALAVIDGPLQWTYAELDRQASRIAAALMRDGVQHGERVGLLMERSAPAIAALLGILRAGACYVPIQPDFPAERIAWMLRDAGVRTLLLPAQALAPDFLPEGVRARPLDTLVADAPQHSASEPAASGDAGAYVMYTSGSTGQPKGIEILHSAILRLVIAPNFMRLHAGDRILHAAPLGFDASTLEIWGPLLTGGCCVVHGEKIPTAQGLQNTIATHRVRSAWLTAALFNAVVDDDPAHLQGLEQLLVGGEALSVPHVRRAQQALPHTTLINGYGPTECTTFAATLAIERPLAPDVRSIPIGRPINATVLRVLSRQLALLPSGMVGELCIGGHGLARGYLKRPELDQERFVADPFGRPGERLYRTGDLARWLPDGTVEYLGRMDDQVKIRGHRIELGEIESCLLAHPAVRSAAVIARADDAGQLRLIAYVVAKEQPASWSALREYLLQHLPEAFLPSALMWLDQLPVTTNGKLDRKALPEPTRNRPDLAQPYQEPRGATELRVCEAFGRVLGLDRVGRLDNFFDLGGDSLRVQRVLADLKKDHPAAAVSANLFFRQPTPQALAKALDASGAATAAQEPSTAPVSQASADAGTARSRQLEPIALVAMAGRFPGAADVEALWDNLLAGRDTITVFDDATLDAGVSAALRSDPDYVKARGVIDGVENFDAAFFGINPKEAELMDPQQRLFLELCWECMERGGHAPDRCERLVGVWGGMYNATYFQRHLSTRPDLIEAVGEFQVMLGNEKDYIASRVAHKLNLRGPAVAVHTACSTSLVAVHEAFRALQVGDCDMALAGGVAITCPPRSGYLYNEGSMLSPDGHTRTFDHRAQGTVFSDGAAVVLLKRLSDALADGDPIHAVLRGTAINNDGGAKASFTAPSVDGQAQVITAALANAGVDPRSISYVEAHGTATPMGDPVELEALTQAWRRYTADNGFCRIGSLKSNVGHMVMAAGASGLIKTALSLEKEQLPASLHYESPNPSIDFAATPFVVNDRLTDWPRAAQPRRAAVSAFGVGGTNAHVIVEEAPLRAPSQAGEGPHLLQLSARTPTALAAACERMAAHLQANPQIALADVAHTLRVGRTPFAHRAVVVADAPADAATAWRTADAPRRAHGATGARVPETVFMFPGQGAQYAGMGRTLYASGRAPRAAFDDVLQCFEGVLPFDLSERMFSPDPSALAPTSVTQPATFAIEYVLARQMLALGVEPKALVGHSVGEFAAAVLAGVMRLEDAARLVAQRGALMQAQPAGVMLSVRMPAEQLQARLPADVSLAADNGPQASVAAGPASAIDALRAALEADGVVARVLQTSHAFHSAMMDPAIEPFQTMVEGVALAAPSLPLYSTLTGRLLTASEATDPRYWARHLREAVRFSPAVREVMGQLPAALFIELGPRNTLSTLVRQHGGSAIPTLADTPAEEAHALRLAAGRLWAVGADIDLGLLDEREDKRRLCLPTYPFERKRCWVDIATASPMAVAAPFAATAPSTPATPTPTPANPEPTMTAASTDRRADLTQRLRTLFEDISGIDLAQADPASPFVELGLDSLTLTQAAMQVKKTFKVNVTFRQLMENHRSFGALAELLDASLPAEPQAAPAVAAPQAAVAQPAAQAAIAIPATAMPIAAVPIAAMPAADGSLVQQVIAQQMQLMQQQLALLSGGMATQQAAPAATQPAVPQVVASAPAAVAAPASAQAQPATVEEPQGAIKYDVKKAFGAIARIHTQNKDITERQKARLSAFMRRYTERTAKSKEFTAANRPHMADPRVVNGFRPITKEITYQLVMDRTKGSRMWDLDGNEYVDVLNGFGMNLFGWQPDFVQEAVRRQLDAGYEIGPQHPLAADVTRLICELTGFDRAALCNTGSESVMAAVRIARTVTGRNTVVLFTGSYHGTFDEVLVRAGRNAKGLPAAPGIMSGMFGDVRVLEYGTPESLQFIRDNADDLAAVLVEVVQSRRPDFQPREFVREVRAITEQSGTCLIFDEVITGFRSHLHGVQALFDVRADLACYGKVIGGGFPVGVIAGKRQFMDSLDGGAWQYGDDSIPSVGVTYFAGTFVRHPLALAACKASLEHLKEAGEGLQTQLNLHTAAMADELTAFCREVGAPIEIRYFSSLWRVTWLEDHPLQDLLFAMMRSRGVHILDNFPCFMTTAHTHGDIALIKQAFKESVAEMQEAEFLPRLARKDAGVFDASKPPVPGARLGRDANGKAAWFVPNPEQPGKYMLVR</sequence>
<dbReference type="PROSITE" id="PS00455">
    <property type="entry name" value="AMP_BINDING"/>
    <property type="match status" value="1"/>
</dbReference>
<dbReference type="InterPro" id="IPR005814">
    <property type="entry name" value="Aminotrans_3"/>
</dbReference>
<dbReference type="PANTHER" id="PTHR43775:SF51">
    <property type="entry name" value="INACTIVE PHENOLPHTHIOCEROL SYNTHESIS POLYKETIDE SYNTHASE TYPE I PKS1-RELATED"/>
    <property type="match status" value="1"/>
</dbReference>
<protein>
    <submittedName>
        <fullName evidence="9">Amino acid adenylation domain-containing protein</fullName>
    </submittedName>
</protein>
<feature type="domain" description="Carrier" evidence="7">
    <location>
        <begin position="727"/>
        <end position="803"/>
    </location>
</feature>
<feature type="compositionally biased region" description="Basic and acidic residues" evidence="6">
    <location>
        <begin position="705"/>
        <end position="719"/>
    </location>
</feature>